<organism evidence="3 4">
    <name type="scientific">Sporichthya brevicatena</name>
    <dbReference type="NCBI Taxonomy" id="171442"/>
    <lineage>
        <taxon>Bacteria</taxon>
        <taxon>Bacillati</taxon>
        <taxon>Actinomycetota</taxon>
        <taxon>Actinomycetes</taxon>
        <taxon>Sporichthyales</taxon>
        <taxon>Sporichthyaceae</taxon>
        <taxon>Sporichthya</taxon>
    </lineage>
</organism>
<sequence>MSDRTTEQATSSGGNVPAARGQSAFEDRRQRIEALRAKKRRSERIRSTAFMLVILVGTGAFFAKPAYKWVDKKFNDPLDRSIASFGVPLGDAGCGKITQDKASGSQDHVQVGVRVDYAHVPPSSGKHYSNPVSFAATPFFTTKDNPPVENLVHNMEHGYSILWYDPEIKGGDLDEIEDLAKRLRDDAKYQQFIATPWDPTYGDFPSGKFIALTHWSAPDPKTGQGFGHRLFCERLSGQAVQDFMDKYPATDAPERNIR</sequence>
<keyword evidence="2" id="KW-0812">Transmembrane</keyword>
<keyword evidence="2" id="KW-0472">Membrane</keyword>
<reference evidence="3 4" key="1">
    <citation type="journal article" date="2019" name="Int. J. Syst. Evol. Microbiol.">
        <title>The Global Catalogue of Microorganisms (GCM) 10K type strain sequencing project: providing services to taxonomists for standard genome sequencing and annotation.</title>
        <authorList>
            <consortium name="The Broad Institute Genomics Platform"/>
            <consortium name="The Broad Institute Genome Sequencing Center for Infectious Disease"/>
            <person name="Wu L."/>
            <person name="Ma J."/>
        </authorList>
    </citation>
    <scope>NUCLEOTIDE SEQUENCE [LARGE SCALE GENOMIC DNA]</scope>
    <source>
        <strain evidence="3 4">JCM 10671</strain>
    </source>
</reference>
<evidence type="ECO:0000313" key="3">
    <source>
        <dbReference type="EMBL" id="GAA0604929.1"/>
    </source>
</evidence>
<dbReference type="EMBL" id="BAAAHE010000004">
    <property type="protein sequence ID" value="GAA0604929.1"/>
    <property type="molecule type" value="Genomic_DNA"/>
</dbReference>
<evidence type="ECO:0000313" key="4">
    <source>
        <dbReference type="Proteomes" id="UP001500957"/>
    </source>
</evidence>
<name>A0ABN1G6C4_9ACTN</name>
<evidence type="ECO:0000256" key="2">
    <source>
        <dbReference type="SAM" id="Phobius"/>
    </source>
</evidence>
<gene>
    <name evidence="3" type="ORF">GCM10009547_03550</name>
</gene>
<dbReference type="Pfam" id="PF11303">
    <property type="entry name" value="DUF3105"/>
    <property type="match status" value="1"/>
</dbReference>
<evidence type="ECO:0008006" key="5">
    <source>
        <dbReference type="Google" id="ProtNLM"/>
    </source>
</evidence>
<dbReference type="InterPro" id="IPR021454">
    <property type="entry name" value="DUF3105"/>
</dbReference>
<keyword evidence="4" id="KW-1185">Reference proteome</keyword>
<protein>
    <recommendedName>
        <fullName evidence="5">DUF3105 domain-containing protein</fullName>
    </recommendedName>
</protein>
<accession>A0ABN1G6C4</accession>
<comment type="caution">
    <text evidence="3">The sequence shown here is derived from an EMBL/GenBank/DDBJ whole genome shotgun (WGS) entry which is preliminary data.</text>
</comment>
<keyword evidence="2" id="KW-1133">Transmembrane helix</keyword>
<feature type="transmembrane region" description="Helical" evidence="2">
    <location>
        <begin position="45"/>
        <end position="63"/>
    </location>
</feature>
<feature type="region of interest" description="Disordered" evidence="1">
    <location>
        <begin position="1"/>
        <end position="27"/>
    </location>
</feature>
<dbReference type="Proteomes" id="UP001500957">
    <property type="component" value="Unassembled WGS sequence"/>
</dbReference>
<evidence type="ECO:0000256" key="1">
    <source>
        <dbReference type="SAM" id="MobiDB-lite"/>
    </source>
</evidence>
<proteinExistence type="predicted"/>
<dbReference type="RefSeq" id="WP_344600941.1">
    <property type="nucleotide sequence ID" value="NZ_BAAAHE010000004.1"/>
</dbReference>